<reference evidence="2" key="1">
    <citation type="submission" date="2016-08" db="EMBL/GenBank/DDBJ databases">
        <title>Complete Genome Seqeunce of Paenibacillus sp. BIHB 4019 from tea rhizoplane.</title>
        <authorList>
            <person name="Thakur R."/>
            <person name="Swarnkar M.K."/>
            <person name="Gulati A."/>
        </authorList>
    </citation>
    <scope>NUCLEOTIDE SEQUENCE [LARGE SCALE GENOMIC DNA]</scope>
    <source>
        <strain evidence="2">BIHB4019</strain>
    </source>
</reference>
<organism evidence="2">
    <name type="scientific">Paenibacillus sp. BIHB 4019</name>
    <dbReference type="NCBI Taxonomy" id="1870819"/>
    <lineage>
        <taxon>Bacteria</taxon>
        <taxon>Bacillati</taxon>
        <taxon>Bacillota</taxon>
        <taxon>Bacilli</taxon>
        <taxon>Bacillales</taxon>
        <taxon>Paenibacillaceae</taxon>
        <taxon>Paenibacillus</taxon>
    </lineage>
</organism>
<sequence length="275" mass="30649">MSVGVLAHLFGSLSYRELAEKVGGAGFSHIQLAMWKAINDVDFNKPGKLTPGLAMSIAEELRKNGVSISVLGCYLHFFERDEQKLRENTERFKELIRYARLLGAPMVAFETGTHPDGVYTEQDWKTLKATVQELIEEAEKWGVFIGIEAASGHLIGTAAELHAFLQQIPSSHVGVVIDPGNLLTTENFARQDEVIEEAFALLGDRIIGAHAKDRKPDANGELQTVPAGYGEMNYSLYMRLLNKYRPGVHIIMETASEEQMAFSKSYIERIRSEYA</sequence>
<gene>
    <name evidence="2" type="ORF">BBD42_13985</name>
</gene>
<keyword evidence="2" id="KW-0413">Isomerase</keyword>
<protein>
    <submittedName>
        <fullName evidence="2">Sugar phosphate isomerase</fullName>
    </submittedName>
</protein>
<dbReference type="InterPro" id="IPR013022">
    <property type="entry name" value="Xyl_isomerase-like_TIM-brl"/>
</dbReference>
<dbReference type="Pfam" id="PF01261">
    <property type="entry name" value="AP_endonuc_2"/>
    <property type="match status" value="1"/>
</dbReference>
<dbReference type="InterPro" id="IPR036237">
    <property type="entry name" value="Xyl_isomerase-like_sf"/>
</dbReference>
<dbReference type="RefSeq" id="WP_099518655.1">
    <property type="nucleotide sequence ID" value="NZ_CP016808.1"/>
</dbReference>
<proteinExistence type="predicted"/>
<feature type="domain" description="Xylose isomerase-like TIM barrel" evidence="1">
    <location>
        <begin position="25"/>
        <end position="257"/>
    </location>
</feature>
<dbReference type="PANTHER" id="PTHR12110">
    <property type="entry name" value="HYDROXYPYRUVATE ISOMERASE"/>
    <property type="match status" value="1"/>
</dbReference>
<evidence type="ECO:0000313" key="2">
    <source>
        <dbReference type="EMBL" id="ANY67457.1"/>
    </source>
</evidence>
<evidence type="ECO:0000259" key="1">
    <source>
        <dbReference type="Pfam" id="PF01261"/>
    </source>
</evidence>
<dbReference type="Gene3D" id="3.20.20.150">
    <property type="entry name" value="Divalent-metal-dependent TIM barrel enzymes"/>
    <property type="match status" value="1"/>
</dbReference>
<dbReference type="GO" id="GO:0016853">
    <property type="term" value="F:isomerase activity"/>
    <property type="evidence" value="ECO:0007669"/>
    <property type="project" value="UniProtKB-KW"/>
</dbReference>
<dbReference type="EMBL" id="CP016808">
    <property type="protein sequence ID" value="ANY67457.1"/>
    <property type="molecule type" value="Genomic_DNA"/>
</dbReference>
<name>A0A1B2DI93_9BACL</name>
<dbReference type="PANTHER" id="PTHR12110:SF21">
    <property type="entry name" value="XYLOSE ISOMERASE-LIKE TIM BARREL DOMAIN-CONTAINING PROTEIN"/>
    <property type="match status" value="1"/>
</dbReference>
<dbReference type="AlphaFoldDB" id="A0A1B2DI93"/>
<dbReference type="SUPFAM" id="SSF51658">
    <property type="entry name" value="Xylose isomerase-like"/>
    <property type="match status" value="1"/>
</dbReference>
<dbReference type="InterPro" id="IPR050312">
    <property type="entry name" value="IolE/XylAMocC-like"/>
</dbReference>
<accession>A0A1B2DI93</accession>